<dbReference type="Proteomes" id="UP000494040">
    <property type="component" value="Unassembled WGS sequence"/>
</dbReference>
<dbReference type="PANTHER" id="PTHR12103:SF38">
    <property type="entry name" value="5'-NUCLEOTIDASE DOMAIN-CONTAINING PROTEIN 1"/>
    <property type="match status" value="1"/>
</dbReference>
<dbReference type="KEGG" id="clec:112127586"/>
<keyword evidence="4" id="KW-0460">Magnesium</keyword>
<keyword evidence="3" id="KW-0378">Hydrolase</keyword>
<dbReference type="InterPro" id="IPR036412">
    <property type="entry name" value="HAD-like_sf"/>
</dbReference>
<name>A0A8I6SJP3_CIMLE</name>
<evidence type="ECO:0008006" key="7">
    <source>
        <dbReference type="Google" id="ProtNLM"/>
    </source>
</evidence>
<dbReference type="Gene3D" id="3.40.50.1000">
    <property type="entry name" value="HAD superfamily/HAD-like"/>
    <property type="match status" value="1"/>
</dbReference>
<evidence type="ECO:0000256" key="3">
    <source>
        <dbReference type="ARBA" id="ARBA00022801"/>
    </source>
</evidence>
<sequence length="409" mass="46493">MKIFIRAMSAKKFFNLSRYDFLGFDLDNTLCMYKLNYLINSQYDFMSAFLSKEKNYKDIQRKITVEDYKFLGRGIMMDVKRGNLLKTDQKGSIYRATHGTNVLDEKEIERIYGPEKKWTHVLDIAKERRMVLEGGDLSKTNVYTSSDFTDISLPLVYAKAVDSCPGNVEEAWPDTINSLITMYNTGSNWKKHLVDNIDLFVYRRDQKIADWLKSLKGSKCTGVITSSDAVTADRVGSTGLGPQWKDLFHFIVYSAHKPTFFECTTPFKSVNCPSDCQNKPFDLAGEYTGGSYCEIEKQLAKKLGRQPVSVYFGDSVLSDLLLNSVDTVAIAEEAKAENIFKGEHPHKDVLLSSLWGSFFYGGSNKTVFGDLISNTNFCIPDLEYFSHYPLDFSHVPFWGKNSKDNQQSS</sequence>
<dbReference type="GO" id="GO:0046872">
    <property type="term" value="F:metal ion binding"/>
    <property type="evidence" value="ECO:0007669"/>
    <property type="project" value="UniProtKB-KW"/>
</dbReference>
<dbReference type="EnsemblMetazoa" id="XM_024228741.1">
    <property type="protein sequence ID" value="XP_024084509.1"/>
    <property type="gene ID" value="LOC112127586"/>
</dbReference>
<accession>A0A8I6SJP3</accession>
<evidence type="ECO:0000313" key="6">
    <source>
        <dbReference type="Proteomes" id="UP000494040"/>
    </source>
</evidence>
<evidence type="ECO:0000256" key="4">
    <source>
        <dbReference type="ARBA" id="ARBA00022842"/>
    </source>
</evidence>
<keyword evidence="6" id="KW-1185">Reference proteome</keyword>
<dbReference type="PANTHER" id="PTHR12103">
    <property type="entry name" value="5'-NUCLEOTIDASE DOMAIN-CONTAINING"/>
    <property type="match status" value="1"/>
</dbReference>
<evidence type="ECO:0000256" key="2">
    <source>
        <dbReference type="ARBA" id="ARBA00022723"/>
    </source>
</evidence>
<dbReference type="RefSeq" id="XP_024084509.1">
    <property type="nucleotide sequence ID" value="XM_024228741.1"/>
</dbReference>
<dbReference type="SUPFAM" id="SSF56784">
    <property type="entry name" value="HAD-like"/>
    <property type="match status" value="1"/>
</dbReference>
<proteinExistence type="inferred from homology"/>
<dbReference type="GeneID" id="112127586"/>
<evidence type="ECO:0000313" key="5">
    <source>
        <dbReference type="EnsemblMetazoa" id="XP_024084509.1"/>
    </source>
</evidence>
<keyword evidence="2" id="KW-0479">Metal-binding</keyword>
<dbReference type="AlphaFoldDB" id="A0A8I6SJP3"/>
<dbReference type="InterPro" id="IPR023214">
    <property type="entry name" value="HAD_sf"/>
</dbReference>
<dbReference type="Pfam" id="PF05761">
    <property type="entry name" value="5_nucleotid"/>
    <property type="match status" value="1"/>
</dbReference>
<comment type="similarity">
    <text evidence="1">Belongs to the 5'(3')-deoxyribonucleotidase family.</text>
</comment>
<organism evidence="5 6">
    <name type="scientific">Cimex lectularius</name>
    <name type="common">Bed bug</name>
    <name type="synonym">Acanthia lectularia</name>
    <dbReference type="NCBI Taxonomy" id="79782"/>
    <lineage>
        <taxon>Eukaryota</taxon>
        <taxon>Metazoa</taxon>
        <taxon>Ecdysozoa</taxon>
        <taxon>Arthropoda</taxon>
        <taxon>Hexapoda</taxon>
        <taxon>Insecta</taxon>
        <taxon>Pterygota</taxon>
        <taxon>Neoptera</taxon>
        <taxon>Paraneoptera</taxon>
        <taxon>Hemiptera</taxon>
        <taxon>Heteroptera</taxon>
        <taxon>Panheteroptera</taxon>
        <taxon>Cimicomorpha</taxon>
        <taxon>Cimicidae</taxon>
        <taxon>Cimex</taxon>
    </lineage>
</organism>
<evidence type="ECO:0000256" key="1">
    <source>
        <dbReference type="ARBA" id="ARBA00009589"/>
    </source>
</evidence>
<protein>
    <recommendedName>
        <fullName evidence="7">5'-nucleotidase domain-containing protein 1</fullName>
    </recommendedName>
</protein>
<reference evidence="5" key="1">
    <citation type="submission" date="2022-01" db="UniProtKB">
        <authorList>
            <consortium name="EnsemblMetazoa"/>
        </authorList>
    </citation>
    <scope>IDENTIFICATION</scope>
</reference>
<dbReference type="GO" id="GO:0008253">
    <property type="term" value="F:5'-nucleotidase activity"/>
    <property type="evidence" value="ECO:0007669"/>
    <property type="project" value="TreeGrafter"/>
</dbReference>
<dbReference type="InterPro" id="IPR008380">
    <property type="entry name" value="HAD-SF_hydro_IG_5-nucl"/>
</dbReference>
<dbReference type="OrthoDB" id="6503940at2759"/>